<keyword evidence="2" id="KW-1185">Reference proteome</keyword>
<dbReference type="OrthoDB" id="1445467at2"/>
<organism evidence="1 2">
    <name type="scientific">Chitinophaga arvensicola</name>
    <dbReference type="NCBI Taxonomy" id="29529"/>
    <lineage>
        <taxon>Bacteria</taxon>
        <taxon>Pseudomonadati</taxon>
        <taxon>Bacteroidota</taxon>
        <taxon>Chitinophagia</taxon>
        <taxon>Chitinophagales</taxon>
        <taxon>Chitinophagaceae</taxon>
        <taxon>Chitinophaga</taxon>
    </lineage>
</organism>
<dbReference type="Proteomes" id="UP000199310">
    <property type="component" value="Unassembled WGS sequence"/>
</dbReference>
<name>A0A1I0S9N8_9BACT</name>
<dbReference type="STRING" id="29529.SAMN04488122_5216"/>
<evidence type="ECO:0000313" key="2">
    <source>
        <dbReference type="Proteomes" id="UP000199310"/>
    </source>
</evidence>
<dbReference type="EMBL" id="FOJG01000002">
    <property type="protein sequence ID" value="SEW52894.1"/>
    <property type="molecule type" value="Genomic_DNA"/>
</dbReference>
<dbReference type="RefSeq" id="WP_089899898.1">
    <property type="nucleotide sequence ID" value="NZ_FOJG01000002.1"/>
</dbReference>
<sequence length="129" mass="14929">MVADKLKMQLLEYNIPQQDIDALDRFLPRDGFQFLSEEEFDGMMVFISQYEDDFGHIIPLLTDDNSNFICINGGPENHGYICYLSHDEINLNPLFKSARHLIDAVNSHQEAWDITELPPSVFDFTDLPF</sequence>
<dbReference type="AlphaFoldDB" id="A0A1I0S9N8"/>
<accession>A0A1I0S9N8</accession>
<protein>
    <recommendedName>
        <fullName evidence="3">SMI1 / KNR4 family (SUKH-1)</fullName>
    </recommendedName>
</protein>
<proteinExistence type="predicted"/>
<gene>
    <name evidence="1" type="ORF">SAMN04488122_5216</name>
</gene>
<evidence type="ECO:0008006" key="3">
    <source>
        <dbReference type="Google" id="ProtNLM"/>
    </source>
</evidence>
<reference evidence="2" key="1">
    <citation type="submission" date="2016-10" db="EMBL/GenBank/DDBJ databases">
        <authorList>
            <person name="Varghese N."/>
            <person name="Submissions S."/>
        </authorList>
    </citation>
    <scope>NUCLEOTIDE SEQUENCE [LARGE SCALE GENOMIC DNA]</scope>
    <source>
        <strain evidence="2">DSM 3695</strain>
    </source>
</reference>
<evidence type="ECO:0000313" key="1">
    <source>
        <dbReference type="EMBL" id="SEW52894.1"/>
    </source>
</evidence>